<keyword evidence="4 5" id="KW-0472">Membrane</keyword>
<evidence type="ECO:0000256" key="1">
    <source>
        <dbReference type="ARBA" id="ARBA00004141"/>
    </source>
</evidence>
<dbReference type="PANTHER" id="PTHR37422:SF17">
    <property type="entry name" value="O-ANTIGEN LIGASE"/>
    <property type="match status" value="1"/>
</dbReference>
<evidence type="ECO:0000256" key="2">
    <source>
        <dbReference type="ARBA" id="ARBA00022692"/>
    </source>
</evidence>
<comment type="subcellular location">
    <subcellularLocation>
        <location evidence="1">Membrane</location>
        <topology evidence="1">Multi-pass membrane protein</topology>
    </subcellularLocation>
</comment>
<evidence type="ECO:0000313" key="7">
    <source>
        <dbReference type="EMBL" id="MYM85039.1"/>
    </source>
</evidence>
<keyword evidence="2 5" id="KW-0812">Transmembrane</keyword>
<feature type="transmembrane region" description="Helical" evidence="5">
    <location>
        <begin position="389"/>
        <end position="405"/>
    </location>
</feature>
<proteinExistence type="predicted"/>
<feature type="domain" description="O-antigen ligase-related" evidence="6">
    <location>
        <begin position="182"/>
        <end position="336"/>
    </location>
</feature>
<accession>A0A6L8MSR9</accession>
<feature type="transmembrane region" description="Helical" evidence="5">
    <location>
        <begin position="359"/>
        <end position="383"/>
    </location>
</feature>
<dbReference type="InterPro" id="IPR051533">
    <property type="entry name" value="WaaL-like"/>
</dbReference>
<evidence type="ECO:0000256" key="5">
    <source>
        <dbReference type="SAM" id="Phobius"/>
    </source>
</evidence>
<dbReference type="EMBL" id="WWCP01000047">
    <property type="protein sequence ID" value="MYM85039.1"/>
    <property type="molecule type" value="Genomic_DNA"/>
</dbReference>
<dbReference type="Pfam" id="PF04932">
    <property type="entry name" value="Wzy_C"/>
    <property type="match status" value="1"/>
</dbReference>
<dbReference type="GO" id="GO:0016020">
    <property type="term" value="C:membrane"/>
    <property type="evidence" value="ECO:0007669"/>
    <property type="project" value="UniProtKB-SubCell"/>
</dbReference>
<dbReference type="InterPro" id="IPR007016">
    <property type="entry name" value="O-antigen_ligase-rel_domated"/>
</dbReference>
<dbReference type="PANTHER" id="PTHR37422">
    <property type="entry name" value="TEICHURONIC ACID BIOSYNTHESIS PROTEIN TUAE"/>
    <property type="match status" value="1"/>
</dbReference>
<evidence type="ECO:0000259" key="6">
    <source>
        <dbReference type="Pfam" id="PF04932"/>
    </source>
</evidence>
<comment type="caution">
    <text evidence="7">The sequence shown here is derived from an EMBL/GenBank/DDBJ whole genome shotgun (WGS) entry which is preliminary data.</text>
</comment>
<feature type="transmembrane region" description="Helical" evidence="5">
    <location>
        <begin position="324"/>
        <end position="347"/>
    </location>
</feature>
<evidence type="ECO:0000256" key="4">
    <source>
        <dbReference type="ARBA" id="ARBA00023136"/>
    </source>
</evidence>
<feature type="transmembrane region" description="Helical" evidence="5">
    <location>
        <begin position="20"/>
        <end position="45"/>
    </location>
</feature>
<evidence type="ECO:0000256" key="3">
    <source>
        <dbReference type="ARBA" id="ARBA00022989"/>
    </source>
</evidence>
<feature type="transmembrane region" description="Helical" evidence="5">
    <location>
        <begin position="199"/>
        <end position="216"/>
    </location>
</feature>
<sequence length="410" mass="45278">MNNTLRPSTASTVFVHSLIFLFPFLLLITNFGVGLCSFAFVLTALMYRRQGWPVLVRHLTEIRGVLVAFAAVLLFAILQGLLSGDFRMRDVEKPLRMLAAVTVTLTVLACRPSRKALWWGMIAGAVAGGAFIAYQRWGLDIYRPGGLINSITFGDMMLCLSLMCLVATLDFAGRGAVWPALGALAGLVGSVATGTRGGWGAIVLAALLLIRYGHVLRGRWRKVLALLALALVVSTYFIPQTGARQRVDEGISDVRQYFNHGPSYTSVGIRLELWRSALQLIERHPLLGASPPVVRAELEQLVTDGHAHPFVLEAEHFHNDIVQVLVHGGVIGLLVWSSTLVMPFLFFRRQLQRGDHRRNAPALAGMLLVLSYFSFGLTEVIFWSVRSNMFYAMMLFLLAGLCLNAREEAR</sequence>
<feature type="transmembrane region" description="Helical" evidence="5">
    <location>
        <begin position="223"/>
        <end position="239"/>
    </location>
</feature>
<keyword evidence="3 5" id="KW-1133">Transmembrane helix</keyword>
<dbReference type="RefSeq" id="WP_161021432.1">
    <property type="nucleotide sequence ID" value="NZ_WWCP01000047.1"/>
</dbReference>
<name>A0A6L8MSR9_9BURK</name>
<feature type="transmembrane region" description="Helical" evidence="5">
    <location>
        <begin position="147"/>
        <end position="169"/>
    </location>
</feature>
<organism evidence="7 8">
    <name type="scientific">Duganella lactea</name>
    <dbReference type="NCBI Taxonomy" id="2692173"/>
    <lineage>
        <taxon>Bacteria</taxon>
        <taxon>Pseudomonadati</taxon>
        <taxon>Pseudomonadota</taxon>
        <taxon>Betaproteobacteria</taxon>
        <taxon>Burkholderiales</taxon>
        <taxon>Oxalobacteraceae</taxon>
        <taxon>Telluria group</taxon>
        <taxon>Duganella</taxon>
    </lineage>
</organism>
<dbReference type="Proteomes" id="UP000474565">
    <property type="component" value="Unassembled WGS sequence"/>
</dbReference>
<reference evidence="7 8" key="1">
    <citation type="submission" date="2019-12" db="EMBL/GenBank/DDBJ databases">
        <title>Novel species isolated from a subtropical stream in China.</title>
        <authorList>
            <person name="Lu H."/>
        </authorList>
    </citation>
    <scope>NUCLEOTIDE SEQUENCE [LARGE SCALE GENOMIC DNA]</scope>
    <source>
        <strain evidence="7 8">FT50W</strain>
    </source>
</reference>
<protein>
    <submittedName>
        <fullName evidence="7">O-antigen ligase family protein</fullName>
    </submittedName>
</protein>
<feature type="transmembrane region" description="Helical" evidence="5">
    <location>
        <begin position="117"/>
        <end position="135"/>
    </location>
</feature>
<evidence type="ECO:0000313" key="8">
    <source>
        <dbReference type="Proteomes" id="UP000474565"/>
    </source>
</evidence>
<keyword evidence="7" id="KW-0436">Ligase</keyword>
<dbReference type="GO" id="GO:0016874">
    <property type="term" value="F:ligase activity"/>
    <property type="evidence" value="ECO:0007669"/>
    <property type="project" value="UniProtKB-KW"/>
</dbReference>
<gene>
    <name evidence="7" type="ORF">GTP44_24215</name>
</gene>
<feature type="transmembrane region" description="Helical" evidence="5">
    <location>
        <begin position="65"/>
        <end position="82"/>
    </location>
</feature>
<dbReference type="AlphaFoldDB" id="A0A6L8MSR9"/>